<comment type="caution">
    <text evidence="1">The sequence shown here is derived from an EMBL/GenBank/DDBJ whole genome shotgun (WGS) entry which is preliminary data.</text>
</comment>
<evidence type="ECO:0000313" key="1">
    <source>
        <dbReference type="EMBL" id="GEP60440.1"/>
    </source>
</evidence>
<dbReference type="Proteomes" id="UP000321058">
    <property type="component" value="Unassembled WGS sequence"/>
</dbReference>
<dbReference type="EMBL" id="BKAJ01000164">
    <property type="protein sequence ID" value="GEP60440.1"/>
    <property type="molecule type" value="Genomic_DNA"/>
</dbReference>
<gene>
    <name evidence="1" type="ORF">RSO01_76060</name>
</gene>
<name>A0A512NNC6_9HYPH</name>
<evidence type="ECO:0000313" key="2">
    <source>
        <dbReference type="Proteomes" id="UP000321058"/>
    </source>
</evidence>
<proteinExistence type="predicted"/>
<organism evidence="1 2">
    <name type="scientific">Reyranella soli</name>
    <dbReference type="NCBI Taxonomy" id="1230389"/>
    <lineage>
        <taxon>Bacteria</taxon>
        <taxon>Pseudomonadati</taxon>
        <taxon>Pseudomonadota</taxon>
        <taxon>Alphaproteobacteria</taxon>
        <taxon>Hyphomicrobiales</taxon>
        <taxon>Reyranellaceae</taxon>
        <taxon>Reyranella</taxon>
    </lineage>
</organism>
<accession>A0A512NNC6</accession>
<keyword evidence="2" id="KW-1185">Reference proteome</keyword>
<protein>
    <submittedName>
        <fullName evidence="1">Uncharacterized protein</fullName>
    </submittedName>
</protein>
<sequence>MAVSLNPKATLAELDRRRAELYRRSKALKAPGRDATEAEERAFVAELDLLEVASDELEQETNDLKVCAGQPLA</sequence>
<dbReference type="AlphaFoldDB" id="A0A512NNC6"/>
<reference evidence="1 2" key="1">
    <citation type="submission" date="2019-07" db="EMBL/GenBank/DDBJ databases">
        <title>Whole genome shotgun sequence of Reyranella soli NBRC 108950.</title>
        <authorList>
            <person name="Hosoyama A."/>
            <person name="Uohara A."/>
            <person name="Ohji S."/>
            <person name="Ichikawa N."/>
        </authorList>
    </citation>
    <scope>NUCLEOTIDE SEQUENCE [LARGE SCALE GENOMIC DNA]</scope>
    <source>
        <strain evidence="1 2">NBRC 108950</strain>
    </source>
</reference>
<dbReference type="RefSeq" id="WP_147155785.1">
    <property type="nucleotide sequence ID" value="NZ_BKAJ01000164.1"/>
</dbReference>